<protein>
    <submittedName>
        <fullName evidence="3">Transcriptional regulator</fullName>
    </submittedName>
</protein>
<evidence type="ECO:0000313" key="2">
    <source>
        <dbReference type="Proteomes" id="UP000272942"/>
    </source>
</evidence>
<reference evidence="1 2" key="2">
    <citation type="submission" date="2018-11" db="EMBL/GenBank/DDBJ databases">
        <authorList>
            <consortium name="Pathogen Informatics"/>
        </authorList>
    </citation>
    <scope>NUCLEOTIDE SEQUENCE [LARGE SCALE GENOMIC DNA]</scope>
    <source>
        <strain evidence="1 2">Egypt</strain>
    </source>
</reference>
<reference evidence="3" key="1">
    <citation type="submission" date="2016-06" db="UniProtKB">
        <authorList>
            <consortium name="WormBaseParasite"/>
        </authorList>
    </citation>
    <scope>IDENTIFICATION</scope>
</reference>
<proteinExistence type="predicted"/>
<dbReference type="WBParaSite" id="ECPE_0001734701-mRNA-1">
    <property type="protein sequence ID" value="ECPE_0001734701-mRNA-1"/>
    <property type="gene ID" value="ECPE_0001734701"/>
</dbReference>
<dbReference type="Gene3D" id="1.25.10.10">
    <property type="entry name" value="Leucine-rich Repeat Variant"/>
    <property type="match status" value="1"/>
</dbReference>
<keyword evidence="2" id="KW-1185">Reference proteome</keyword>
<dbReference type="EMBL" id="UZAN01068567">
    <property type="protein sequence ID" value="VDP94592.1"/>
    <property type="molecule type" value="Genomic_DNA"/>
</dbReference>
<name>A0A183BDL7_9TREM</name>
<evidence type="ECO:0000313" key="1">
    <source>
        <dbReference type="EMBL" id="VDP94592.1"/>
    </source>
</evidence>
<evidence type="ECO:0000313" key="3">
    <source>
        <dbReference type="WBParaSite" id="ECPE_0001734701-mRNA-1"/>
    </source>
</evidence>
<dbReference type="AlphaFoldDB" id="A0A183BDL7"/>
<organism evidence="3">
    <name type="scientific">Echinostoma caproni</name>
    <dbReference type="NCBI Taxonomy" id="27848"/>
    <lineage>
        <taxon>Eukaryota</taxon>
        <taxon>Metazoa</taxon>
        <taxon>Spiralia</taxon>
        <taxon>Lophotrochozoa</taxon>
        <taxon>Platyhelminthes</taxon>
        <taxon>Trematoda</taxon>
        <taxon>Digenea</taxon>
        <taxon>Plagiorchiida</taxon>
        <taxon>Echinostomata</taxon>
        <taxon>Echinostomatoidea</taxon>
        <taxon>Echinostomatidae</taxon>
        <taxon>Echinostoma</taxon>
    </lineage>
</organism>
<dbReference type="InterPro" id="IPR011989">
    <property type="entry name" value="ARM-like"/>
</dbReference>
<sequence length="52" mass="5952">MVCEFYPMIERLSCGDWFTSRSAACSLISVVYPRVSKASRAHLREILQKLAM</sequence>
<dbReference type="OrthoDB" id="340346at2759"/>
<gene>
    <name evidence="1" type="ORF">ECPE_LOCUS17302</name>
</gene>
<accession>A0A183BDL7</accession>
<dbReference type="Proteomes" id="UP000272942">
    <property type="component" value="Unassembled WGS sequence"/>
</dbReference>